<evidence type="ECO:0000313" key="2">
    <source>
        <dbReference type="EMBL" id="GFS95913.1"/>
    </source>
</evidence>
<dbReference type="Proteomes" id="UP000887013">
    <property type="component" value="Unassembled WGS sequence"/>
</dbReference>
<comment type="caution">
    <text evidence="2">The sequence shown here is derived from an EMBL/GenBank/DDBJ whole genome shotgun (WGS) entry which is preliminary data.</text>
</comment>
<dbReference type="GO" id="GO:0003824">
    <property type="term" value="F:catalytic activity"/>
    <property type="evidence" value="ECO:0007669"/>
    <property type="project" value="InterPro"/>
</dbReference>
<dbReference type="InterPro" id="IPR005135">
    <property type="entry name" value="Endo/exonuclease/phosphatase"/>
</dbReference>
<gene>
    <name evidence="2" type="ORF">NPIL_109561</name>
</gene>
<proteinExistence type="predicted"/>
<dbReference type="Pfam" id="PF14529">
    <property type="entry name" value="Exo_endo_phos_2"/>
    <property type="match status" value="1"/>
</dbReference>
<feature type="domain" description="Endonuclease/exonuclease/phosphatase" evidence="1">
    <location>
        <begin position="15"/>
        <end position="80"/>
    </location>
</feature>
<dbReference type="AlphaFoldDB" id="A0A8X6N5P1"/>
<protein>
    <recommendedName>
        <fullName evidence="1">Endonuclease/exonuclease/phosphatase domain-containing protein</fullName>
    </recommendedName>
</protein>
<dbReference type="SUPFAM" id="SSF56219">
    <property type="entry name" value="DNase I-like"/>
    <property type="match status" value="1"/>
</dbReference>
<evidence type="ECO:0000313" key="3">
    <source>
        <dbReference type="Proteomes" id="UP000887013"/>
    </source>
</evidence>
<dbReference type="EMBL" id="BMAW01054336">
    <property type="protein sequence ID" value="GFS95913.1"/>
    <property type="molecule type" value="Genomic_DNA"/>
</dbReference>
<sequence>MVLSLPFAQFIDLPSQKKNKFVHDLIKIFRNRQHCFIIGDLDARHQSWSPTSRDNPAGNTLLRFSQNYGIDIIAANKPTFILLISTTSHLQ</sequence>
<keyword evidence="3" id="KW-1185">Reference proteome</keyword>
<dbReference type="InterPro" id="IPR036691">
    <property type="entry name" value="Endo/exonu/phosph_ase_sf"/>
</dbReference>
<dbReference type="Gene3D" id="3.60.10.10">
    <property type="entry name" value="Endonuclease/exonuclease/phosphatase"/>
    <property type="match status" value="1"/>
</dbReference>
<dbReference type="OrthoDB" id="8025217at2759"/>
<name>A0A8X6N5P1_NEPPI</name>
<organism evidence="2 3">
    <name type="scientific">Nephila pilipes</name>
    <name type="common">Giant wood spider</name>
    <name type="synonym">Nephila maculata</name>
    <dbReference type="NCBI Taxonomy" id="299642"/>
    <lineage>
        <taxon>Eukaryota</taxon>
        <taxon>Metazoa</taxon>
        <taxon>Ecdysozoa</taxon>
        <taxon>Arthropoda</taxon>
        <taxon>Chelicerata</taxon>
        <taxon>Arachnida</taxon>
        <taxon>Araneae</taxon>
        <taxon>Araneomorphae</taxon>
        <taxon>Entelegynae</taxon>
        <taxon>Araneoidea</taxon>
        <taxon>Nephilidae</taxon>
        <taxon>Nephila</taxon>
    </lineage>
</organism>
<evidence type="ECO:0000259" key="1">
    <source>
        <dbReference type="Pfam" id="PF14529"/>
    </source>
</evidence>
<accession>A0A8X6N5P1</accession>
<reference evidence="2" key="1">
    <citation type="submission" date="2020-08" db="EMBL/GenBank/DDBJ databases">
        <title>Multicomponent nature underlies the extraordinary mechanical properties of spider dragline silk.</title>
        <authorList>
            <person name="Kono N."/>
            <person name="Nakamura H."/>
            <person name="Mori M."/>
            <person name="Yoshida Y."/>
            <person name="Ohtoshi R."/>
            <person name="Malay A.D."/>
            <person name="Moran D.A.P."/>
            <person name="Tomita M."/>
            <person name="Numata K."/>
            <person name="Arakawa K."/>
        </authorList>
    </citation>
    <scope>NUCLEOTIDE SEQUENCE</scope>
</reference>